<feature type="domain" description="FAD-binding" evidence="7">
    <location>
        <begin position="124"/>
        <end position="475"/>
    </location>
</feature>
<dbReference type="Pfam" id="PF01494">
    <property type="entry name" value="FAD_binding_3"/>
    <property type="match status" value="1"/>
</dbReference>
<evidence type="ECO:0000256" key="6">
    <source>
        <dbReference type="SAM" id="MobiDB-lite"/>
    </source>
</evidence>
<dbReference type="OMA" id="WRLCDLP"/>
<dbReference type="Proteomes" id="UP000258309">
    <property type="component" value="Unassembled WGS sequence"/>
</dbReference>
<feature type="region of interest" description="Disordered" evidence="6">
    <location>
        <begin position="535"/>
        <end position="561"/>
    </location>
</feature>
<evidence type="ECO:0000313" key="8">
    <source>
        <dbReference type="EMBL" id="RFU32337.1"/>
    </source>
</evidence>
<dbReference type="GO" id="GO:0071949">
    <property type="term" value="F:FAD binding"/>
    <property type="evidence" value="ECO:0007669"/>
    <property type="project" value="InterPro"/>
</dbReference>
<dbReference type="EMBL" id="NCSJ02000056">
    <property type="protein sequence ID" value="RFU32337.1"/>
    <property type="molecule type" value="Genomic_DNA"/>
</dbReference>
<proteinExistence type="inferred from homology"/>
<sequence length="561" mass="62917">MYWQQGGCWSRERVWVTEYFRDVVILNVLGRDATSASRITQPLRSVVRPIQTILTWAEQDNWEDPLGIDMPSPTLAPLTPEIKGVVPKEKTLKFAEKTEDGSKSLGPRNSITIDEILAQTMRNLDVVVVGAGIGGLAAALALATDGHRVKVLDGVKEFAEVGAGIRVPPNSSRLCRAWGVDLDSVPKQAARGIRFVDWKDNILLDVPYADMASKYGTPYYLFHRADFIAALLAAAKMNNNVQILTGNKVVEYDLQRPAVKTEEGTWYPADLIVSAEGIKSSIRDTINGTPIEPVDTGDVAYRILVPSKPLLEDPETRHLVENPWAVHWLGPEGHAVGYPLRNGELYNIIIDITHATDCGQSVGKDEWKRQIDNSELVERFKDWCKPVRKLCGLTGEYLKWKLVDFPTPLKRWSDPNGKVVLLGDAVHPMMPYLAQGAAQAIEDAATIRAALATYDDLPQALEAYQKQRAPRAYYTAKNTRVLQEWLHLYDGPSRDRRDEMMRHDSESNPIFWGYTPRKDWLFGYDAGKMHTDEENQIPALPPCLPEEDSVYSKTKTEEAKL</sequence>
<dbReference type="SUPFAM" id="SSF51905">
    <property type="entry name" value="FAD/NAD(P)-binding domain"/>
    <property type="match status" value="1"/>
</dbReference>
<keyword evidence="5" id="KW-0503">Monooxygenase</keyword>
<keyword evidence="3" id="KW-0274">FAD</keyword>
<feature type="non-terminal residue" evidence="8">
    <location>
        <position position="1"/>
    </location>
</feature>
<comment type="similarity">
    <text evidence="1">Belongs to the paxM FAD-dependent monooxygenase family.</text>
</comment>
<evidence type="ECO:0000256" key="5">
    <source>
        <dbReference type="ARBA" id="ARBA00023033"/>
    </source>
</evidence>
<dbReference type="GO" id="GO:0004497">
    <property type="term" value="F:monooxygenase activity"/>
    <property type="evidence" value="ECO:0007669"/>
    <property type="project" value="UniProtKB-KW"/>
</dbReference>
<dbReference type="SUPFAM" id="SSF54373">
    <property type="entry name" value="FAD-linked reductases, C-terminal domain"/>
    <property type="match status" value="1"/>
</dbReference>
<dbReference type="InterPro" id="IPR002938">
    <property type="entry name" value="FAD-bd"/>
</dbReference>
<gene>
    <name evidence="8" type="ORF">B7463_g3975</name>
</gene>
<dbReference type="PANTHER" id="PTHR13789:SF147">
    <property type="entry name" value="PUTATIVE (AFU_ORTHOLOGUE AFUA_2G01950)-RELATED"/>
    <property type="match status" value="1"/>
</dbReference>
<protein>
    <recommendedName>
        <fullName evidence="7">FAD-binding domain-containing protein</fullName>
    </recommendedName>
</protein>
<comment type="caution">
    <text evidence="8">The sequence shown here is derived from an EMBL/GenBank/DDBJ whole genome shotgun (WGS) entry which is preliminary data.</text>
</comment>
<keyword evidence="4" id="KW-0560">Oxidoreductase</keyword>
<evidence type="ECO:0000256" key="4">
    <source>
        <dbReference type="ARBA" id="ARBA00023002"/>
    </source>
</evidence>
<reference evidence="8 9" key="1">
    <citation type="submission" date="2018-05" db="EMBL/GenBank/DDBJ databases">
        <title>Draft genome sequence of Scytalidium lignicola DSM 105466, a ubiquitous saprotrophic fungus.</title>
        <authorList>
            <person name="Buettner E."/>
            <person name="Gebauer A.M."/>
            <person name="Hofrichter M."/>
            <person name="Liers C."/>
            <person name="Kellner H."/>
        </authorList>
    </citation>
    <scope>NUCLEOTIDE SEQUENCE [LARGE SCALE GENOMIC DNA]</scope>
    <source>
        <strain evidence="8 9">DSM 105466</strain>
    </source>
</reference>
<dbReference type="PRINTS" id="PR00420">
    <property type="entry name" value="RNGMNOXGNASE"/>
</dbReference>
<evidence type="ECO:0000256" key="2">
    <source>
        <dbReference type="ARBA" id="ARBA00022630"/>
    </source>
</evidence>
<organism evidence="8 9">
    <name type="scientific">Scytalidium lignicola</name>
    <name type="common">Hyphomycete</name>
    <dbReference type="NCBI Taxonomy" id="5539"/>
    <lineage>
        <taxon>Eukaryota</taxon>
        <taxon>Fungi</taxon>
        <taxon>Dikarya</taxon>
        <taxon>Ascomycota</taxon>
        <taxon>Pezizomycotina</taxon>
        <taxon>Leotiomycetes</taxon>
        <taxon>Leotiomycetes incertae sedis</taxon>
        <taxon>Scytalidium</taxon>
    </lineage>
</organism>
<evidence type="ECO:0000313" key="9">
    <source>
        <dbReference type="Proteomes" id="UP000258309"/>
    </source>
</evidence>
<evidence type="ECO:0000256" key="1">
    <source>
        <dbReference type="ARBA" id="ARBA00007992"/>
    </source>
</evidence>
<keyword evidence="9" id="KW-1185">Reference proteome</keyword>
<evidence type="ECO:0000259" key="7">
    <source>
        <dbReference type="Pfam" id="PF01494"/>
    </source>
</evidence>
<keyword evidence="2" id="KW-0285">Flavoprotein</keyword>
<dbReference type="InterPro" id="IPR036188">
    <property type="entry name" value="FAD/NAD-bd_sf"/>
</dbReference>
<feature type="non-terminal residue" evidence="8">
    <location>
        <position position="561"/>
    </location>
</feature>
<dbReference type="PANTHER" id="PTHR13789">
    <property type="entry name" value="MONOOXYGENASE"/>
    <property type="match status" value="1"/>
</dbReference>
<name>A0A3E2HG31_SCYLI</name>
<evidence type="ECO:0000256" key="3">
    <source>
        <dbReference type="ARBA" id="ARBA00022827"/>
    </source>
</evidence>
<dbReference type="OrthoDB" id="16820at2759"/>
<dbReference type="InterPro" id="IPR050493">
    <property type="entry name" value="FAD-dep_Monooxygenase_BioMet"/>
</dbReference>
<dbReference type="Gene3D" id="3.50.50.60">
    <property type="entry name" value="FAD/NAD(P)-binding domain"/>
    <property type="match status" value="1"/>
</dbReference>
<accession>A0A3E2HG31</accession>
<dbReference type="AlphaFoldDB" id="A0A3E2HG31"/>
<dbReference type="STRING" id="5539.A0A3E2HG31"/>